<feature type="binding site" evidence="9">
    <location>
        <begin position="183"/>
        <end position="190"/>
    </location>
    <ligand>
        <name>NAD(+)</name>
        <dbReference type="ChEBI" id="CHEBI:57540"/>
    </ligand>
</feature>
<dbReference type="GO" id="GO:0004148">
    <property type="term" value="F:dihydrolipoyl dehydrogenase (NADH) activity"/>
    <property type="evidence" value="ECO:0007669"/>
    <property type="project" value="TreeGrafter"/>
</dbReference>
<keyword evidence="6" id="KW-1015">Disulfide bond</keyword>
<evidence type="ECO:0000256" key="11">
    <source>
        <dbReference type="RuleBase" id="RU003691"/>
    </source>
</evidence>
<evidence type="ECO:0000256" key="1">
    <source>
        <dbReference type="ARBA" id="ARBA00007532"/>
    </source>
</evidence>
<evidence type="ECO:0000256" key="7">
    <source>
        <dbReference type="ARBA" id="ARBA00023284"/>
    </source>
</evidence>
<dbReference type="RefSeq" id="WP_050349903.1">
    <property type="nucleotide sequence ID" value="NZ_BOSN01000003.1"/>
</dbReference>
<keyword evidence="3 9" id="KW-0274">FAD</keyword>
<dbReference type="FunFam" id="3.30.390.30:FF:000001">
    <property type="entry name" value="Dihydrolipoyl dehydrogenase"/>
    <property type="match status" value="1"/>
</dbReference>
<evidence type="ECO:0000256" key="9">
    <source>
        <dbReference type="PIRSR" id="PIRSR000350-3"/>
    </source>
</evidence>
<comment type="similarity">
    <text evidence="1 11">Belongs to the class-I pyridine nucleotide-disulfide oxidoreductase family.</text>
</comment>
<sequence length="469" mass="51830">MVVGEFAEQRELIVIGGGPGGYHAAIRAAQLGNQVTLVEQDQLGGTCLHKGCIPSKIFTHVASKWHQTQQLSAFGISTGDLSLDMQELMAYKNSTIEQLCKGIEKLCQANRVEIVRGKANFINEHKLGVETEHQFTLFTFQHAIIATGSYPVLPENLKNNPFVWTEETIFTLHEIPKDLIVCGRDYIALEVAFSYRKLGAEVTIIIPEQADFPFDKAINRELKRMLKKEKIQLYRENKIKNITAIDGEVCVRISSNDQEISLTGTHLYMETEHKPNIESLGIDRIGMIYSEAGFIKVDNEMRTNIPSIFAIGNVTGDRLSAVIAMKQGKVAAEFIAGVASEIDTTMMPTVVHSIPPIAVVGLTEEEAIRQGYEVRTSQFGYSGNSYALIGKEKNGVTKIVKDAKTDLLLGFHVIGFGAIELISTGVTALELVARDEDLAFPFYPHPSFNETFLEAAEGLTNRAIHMKPS</sequence>
<dbReference type="Proteomes" id="UP000036780">
    <property type="component" value="Unassembled WGS sequence"/>
</dbReference>
<gene>
    <name evidence="14" type="ORF">AFK71_02075</name>
</gene>
<dbReference type="InterPro" id="IPR012999">
    <property type="entry name" value="Pyr_OxRdtase_I_AS"/>
</dbReference>
<comment type="cofactor">
    <cofactor evidence="9">
        <name>FAD</name>
        <dbReference type="ChEBI" id="CHEBI:57692"/>
    </cofactor>
    <text evidence="9">Binds 1 FAD per subunit.</text>
</comment>
<evidence type="ECO:0000259" key="13">
    <source>
        <dbReference type="Pfam" id="PF07992"/>
    </source>
</evidence>
<dbReference type="SUPFAM" id="SSF55424">
    <property type="entry name" value="FAD/NAD-linked reductases, dimerisation (C-terminal) domain"/>
    <property type="match status" value="1"/>
</dbReference>
<evidence type="ECO:0000256" key="5">
    <source>
        <dbReference type="ARBA" id="ARBA00023027"/>
    </source>
</evidence>
<dbReference type="GO" id="GO:0050660">
    <property type="term" value="F:flavin adenine dinucleotide binding"/>
    <property type="evidence" value="ECO:0007669"/>
    <property type="project" value="TreeGrafter"/>
</dbReference>
<accession>A0A0L0QV16</accession>
<dbReference type="PANTHER" id="PTHR22912:SF151">
    <property type="entry name" value="DIHYDROLIPOYL DEHYDROGENASE, MITOCHONDRIAL"/>
    <property type="match status" value="1"/>
</dbReference>
<dbReference type="InterPro" id="IPR001100">
    <property type="entry name" value="Pyr_nuc-diS_OxRdtase"/>
</dbReference>
<dbReference type="InterPro" id="IPR016156">
    <property type="entry name" value="FAD/NAD-linked_Rdtase_dimer_sf"/>
</dbReference>
<protein>
    <recommendedName>
        <fullName evidence="16">Dihydrolipoyl dehydrogenase</fullName>
    </recommendedName>
</protein>
<evidence type="ECO:0008006" key="16">
    <source>
        <dbReference type="Google" id="ProtNLM"/>
    </source>
</evidence>
<feature type="disulfide bond" description="Redox-active" evidence="10">
    <location>
        <begin position="47"/>
        <end position="52"/>
    </location>
</feature>
<dbReference type="GeneID" id="66869323"/>
<evidence type="ECO:0000259" key="12">
    <source>
        <dbReference type="Pfam" id="PF02852"/>
    </source>
</evidence>
<keyword evidence="7 11" id="KW-0676">Redox-active center</keyword>
<feature type="binding site" evidence="9">
    <location>
        <begin position="147"/>
        <end position="149"/>
    </location>
    <ligand>
        <name>FAD</name>
        <dbReference type="ChEBI" id="CHEBI:57692"/>
    </ligand>
</feature>
<evidence type="ECO:0000256" key="6">
    <source>
        <dbReference type="ARBA" id="ARBA00023157"/>
    </source>
</evidence>
<evidence type="ECO:0000256" key="8">
    <source>
        <dbReference type="PIRSR" id="PIRSR000350-2"/>
    </source>
</evidence>
<dbReference type="EMBL" id="LGTO01000002">
    <property type="protein sequence ID" value="KNE22429.1"/>
    <property type="molecule type" value="Genomic_DNA"/>
</dbReference>
<dbReference type="PRINTS" id="PR00411">
    <property type="entry name" value="PNDRDTASEI"/>
</dbReference>
<dbReference type="InterPro" id="IPR036188">
    <property type="entry name" value="FAD/NAD-bd_sf"/>
</dbReference>
<dbReference type="Pfam" id="PF07992">
    <property type="entry name" value="Pyr_redox_2"/>
    <property type="match status" value="1"/>
</dbReference>
<dbReference type="SUPFAM" id="SSF51905">
    <property type="entry name" value="FAD/NAD(P)-binding domain"/>
    <property type="match status" value="1"/>
</dbReference>
<feature type="active site" description="Proton acceptor" evidence="8">
    <location>
        <position position="445"/>
    </location>
</feature>
<name>A0A0L0QV16_VIRPA</name>
<keyword evidence="4 11" id="KW-0560">Oxidoreductase</keyword>
<dbReference type="PRINTS" id="PR00368">
    <property type="entry name" value="FADPNR"/>
</dbReference>
<feature type="domain" description="FAD/NAD(P)-binding" evidence="13">
    <location>
        <begin position="11"/>
        <end position="328"/>
    </location>
</feature>
<evidence type="ECO:0000313" key="15">
    <source>
        <dbReference type="Proteomes" id="UP000036780"/>
    </source>
</evidence>
<dbReference type="PROSITE" id="PS00076">
    <property type="entry name" value="PYRIDINE_REDOX_1"/>
    <property type="match status" value="1"/>
</dbReference>
<keyword evidence="9" id="KW-0547">Nucleotide-binding</keyword>
<dbReference type="Gene3D" id="3.30.390.30">
    <property type="match status" value="1"/>
</dbReference>
<keyword evidence="15" id="KW-1185">Reference proteome</keyword>
<comment type="caution">
    <text evidence="14">The sequence shown here is derived from an EMBL/GenBank/DDBJ whole genome shotgun (WGS) entry which is preliminary data.</text>
</comment>
<dbReference type="OrthoDB" id="9800167at2"/>
<dbReference type="AlphaFoldDB" id="A0A0L0QV16"/>
<organism evidence="14 15">
    <name type="scientific">Virgibacillus pantothenticus</name>
    <dbReference type="NCBI Taxonomy" id="1473"/>
    <lineage>
        <taxon>Bacteria</taxon>
        <taxon>Bacillati</taxon>
        <taxon>Bacillota</taxon>
        <taxon>Bacilli</taxon>
        <taxon>Bacillales</taxon>
        <taxon>Bacillaceae</taxon>
        <taxon>Virgibacillus</taxon>
    </lineage>
</organism>
<evidence type="ECO:0000256" key="10">
    <source>
        <dbReference type="PIRSR" id="PIRSR000350-4"/>
    </source>
</evidence>
<evidence type="ECO:0000313" key="14">
    <source>
        <dbReference type="EMBL" id="KNE22429.1"/>
    </source>
</evidence>
<dbReference type="InterPro" id="IPR023753">
    <property type="entry name" value="FAD/NAD-binding_dom"/>
</dbReference>
<dbReference type="Gene3D" id="3.50.50.60">
    <property type="entry name" value="FAD/NAD(P)-binding domain"/>
    <property type="match status" value="2"/>
</dbReference>
<evidence type="ECO:0000256" key="2">
    <source>
        <dbReference type="ARBA" id="ARBA00022630"/>
    </source>
</evidence>
<proteinExistence type="inferred from homology"/>
<dbReference type="InterPro" id="IPR004099">
    <property type="entry name" value="Pyr_nucl-diS_OxRdtase_dimer"/>
</dbReference>
<dbReference type="GO" id="GO:0006103">
    <property type="term" value="P:2-oxoglutarate metabolic process"/>
    <property type="evidence" value="ECO:0007669"/>
    <property type="project" value="TreeGrafter"/>
</dbReference>
<feature type="binding site" evidence="9">
    <location>
        <position position="56"/>
    </location>
    <ligand>
        <name>FAD</name>
        <dbReference type="ChEBI" id="CHEBI:57692"/>
    </ligand>
</feature>
<dbReference type="Pfam" id="PF02852">
    <property type="entry name" value="Pyr_redox_dim"/>
    <property type="match status" value="1"/>
</dbReference>
<reference evidence="15" key="1">
    <citation type="submission" date="2015-07" db="EMBL/GenBank/DDBJ databases">
        <title>Fjat-10053 dsm26.</title>
        <authorList>
            <person name="Liu B."/>
            <person name="Wang J."/>
            <person name="Zhu Y."/>
            <person name="Liu G."/>
            <person name="Chen Q."/>
            <person name="Chen Z."/>
            <person name="Lan J."/>
            <person name="Che J."/>
            <person name="Ge C."/>
            <person name="Shi H."/>
            <person name="Pan Z."/>
            <person name="Liu X."/>
        </authorList>
    </citation>
    <scope>NUCLEOTIDE SEQUENCE [LARGE SCALE GENOMIC DNA]</scope>
    <source>
        <strain evidence="15">DSM 26</strain>
    </source>
</reference>
<feature type="domain" description="Pyridine nucleotide-disulphide oxidoreductase dimerisation" evidence="12">
    <location>
        <begin position="347"/>
        <end position="456"/>
    </location>
</feature>
<keyword evidence="2 11" id="KW-0285">Flavoprotein</keyword>
<dbReference type="InterPro" id="IPR050151">
    <property type="entry name" value="Class-I_Pyr_Nuc-Dis_Oxidored"/>
</dbReference>
<evidence type="ECO:0000256" key="3">
    <source>
        <dbReference type="ARBA" id="ARBA00022827"/>
    </source>
</evidence>
<dbReference type="PATRIC" id="fig|1473.5.peg.3337"/>
<keyword evidence="5 9" id="KW-0520">NAD</keyword>
<dbReference type="PANTHER" id="PTHR22912">
    <property type="entry name" value="DISULFIDE OXIDOREDUCTASE"/>
    <property type="match status" value="1"/>
</dbReference>
<evidence type="ECO:0000256" key="4">
    <source>
        <dbReference type="ARBA" id="ARBA00023002"/>
    </source>
</evidence>
<dbReference type="PIRSF" id="PIRSF000350">
    <property type="entry name" value="Mercury_reductase_MerA"/>
    <property type="match status" value="1"/>
</dbReference>